<evidence type="ECO:0000313" key="3">
    <source>
        <dbReference type="Proteomes" id="UP000002497"/>
    </source>
</evidence>
<reference evidence="3" key="1">
    <citation type="journal article" date="2010" name="Genome Res.">
        <title>Population genomic sequencing of Coccidioides fungi reveals recent hybridization and transposon control.</title>
        <authorList>
            <person name="Neafsey D.E."/>
            <person name="Barker B.M."/>
            <person name="Sharpton T.J."/>
            <person name="Stajich J.E."/>
            <person name="Park D.J."/>
            <person name="Whiston E."/>
            <person name="Hung C.-Y."/>
            <person name="McMahan C."/>
            <person name="White J."/>
            <person name="Sykes S."/>
            <person name="Heiman D."/>
            <person name="Young S."/>
            <person name="Zeng Q."/>
            <person name="Abouelleil A."/>
            <person name="Aftuck L."/>
            <person name="Bessette D."/>
            <person name="Brown A."/>
            <person name="FitzGerald M."/>
            <person name="Lui A."/>
            <person name="Macdonald J.P."/>
            <person name="Priest M."/>
            <person name="Orbach M.J."/>
            <person name="Galgiani J.N."/>
            <person name="Kirkland T.N."/>
            <person name="Cole G.T."/>
            <person name="Birren B.W."/>
            <person name="Henn M.R."/>
            <person name="Taylor J.W."/>
            <person name="Rounsley S.D."/>
        </authorList>
    </citation>
    <scope>NUCLEOTIDE SEQUENCE [LARGE SCALE GENOMIC DNA]</scope>
    <source>
        <strain evidence="3">RMSCC 757 / Silveira</strain>
    </source>
</reference>
<feature type="compositionally biased region" description="Basic and acidic residues" evidence="1">
    <location>
        <begin position="1"/>
        <end position="11"/>
    </location>
</feature>
<evidence type="ECO:0000256" key="1">
    <source>
        <dbReference type="SAM" id="MobiDB-lite"/>
    </source>
</evidence>
<reference evidence="3" key="2">
    <citation type="submission" date="2010-03" db="EMBL/GenBank/DDBJ databases">
        <title>The genome sequence of Coccidioides posadasii strain Silveira.</title>
        <authorList>
            <consortium name="The Broad Institute Genome Sequencing Center for Infectious Disease"/>
            <person name="Neafsey D."/>
            <person name="Orbach M."/>
            <person name="Henn M.R."/>
            <person name="Cole G.T."/>
            <person name="Galgiani J."/>
            <person name="Gardner M.J."/>
            <person name="Kirkland T.N."/>
            <person name="Taylor J.W."/>
            <person name="Young S.K."/>
            <person name="Zeng Q."/>
            <person name="Koehrsen M."/>
            <person name="Alvarado L."/>
            <person name="Berlin A."/>
            <person name="Borenstein D."/>
            <person name="Chapman S.B."/>
            <person name="Chen Z."/>
            <person name="Engels R."/>
            <person name="Freedman E."/>
            <person name="Gellesch M."/>
            <person name="Goldberg J."/>
            <person name="Griggs A."/>
            <person name="Gujja S."/>
            <person name="Heilman E."/>
            <person name="Heiman D."/>
            <person name="Howarth C."/>
            <person name="Jen D."/>
            <person name="Larson L."/>
            <person name="Mehta T."/>
            <person name="Neiman D."/>
            <person name="Park D."/>
            <person name="Pearson M."/>
            <person name="Richards J."/>
            <person name="Roberts A."/>
            <person name="Saif S."/>
            <person name="Shea T."/>
            <person name="Shenoy N."/>
            <person name="Sisk P."/>
            <person name="Stolte C."/>
            <person name="Sykes S."/>
            <person name="Walk T."/>
            <person name="White J."/>
            <person name="Yandava C."/>
            <person name="Haas B."/>
            <person name="Nusbaum C."/>
            <person name="Birren B."/>
        </authorList>
    </citation>
    <scope>NUCLEOTIDE SEQUENCE [LARGE SCALE GENOMIC DNA]</scope>
    <source>
        <strain evidence="3">RMSCC 757 / Silveira</strain>
    </source>
</reference>
<organism evidence="3">
    <name type="scientific">Coccidioides posadasii (strain RMSCC 757 / Silveira)</name>
    <name type="common">Valley fever fungus</name>
    <dbReference type="NCBI Taxonomy" id="443226"/>
    <lineage>
        <taxon>Eukaryota</taxon>
        <taxon>Fungi</taxon>
        <taxon>Dikarya</taxon>
        <taxon>Ascomycota</taxon>
        <taxon>Pezizomycotina</taxon>
        <taxon>Eurotiomycetes</taxon>
        <taxon>Eurotiomycetidae</taxon>
        <taxon>Onygenales</taxon>
        <taxon>Onygenaceae</taxon>
        <taxon>Coccidioides</taxon>
    </lineage>
</organism>
<dbReference type="HOGENOM" id="CLU_1602537_0_0_1"/>
<gene>
    <name evidence="2" type="ORF">CPSG_06718</name>
</gene>
<dbReference type="Proteomes" id="UP000002497">
    <property type="component" value="Unassembled WGS sequence"/>
</dbReference>
<sequence>MRKKEGKEKCETSGNLGERAIPRSRALPADTANRTRLWNHYCICGLTQGTGAGMDNYGGIRRRIAGAPTIIRCGLQCVDMDPRRFPACPRGLFFSSKTAVRGARFTPLAKHIQARRTRAFQKPPPRLPSLEASQPLNLHATCCRARSRPRKARNGIVGIKRTGTGL</sequence>
<accession>E9DA28</accession>
<proteinExistence type="predicted"/>
<protein>
    <submittedName>
        <fullName evidence="2">Uncharacterized protein</fullName>
    </submittedName>
</protein>
<name>E9DA28_COCPS</name>
<evidence type="ECO:0000313" key="2">
    <source>
        <dbReference type="EMBL" id="EFW16759.1"/>
    </source>
</evidence>
<dbReference type="VEuPathDB" id="FungiDB:CPSG_06718"/>
<dbReference type="EMBL" id="GL636496">
    <property type="protein sequence ID" value="EFW16759.1"/>
    <property type="molecule type" value="Genomic_DNA"/>
</dbReference>
<dbReference type="AlphaFoldDB" id="E9DA28"/>
<feature type="region of interest" description="Disordered" evidence="1">
    <location>
        <begin position="1"/>
        <end position="28"/>
    </location>
</feature>
<keyword evidence="3" id="KW-1185">Reference proteome</keyword>